<dbReference type="SUPFAM" id="SSF53850">
    <property type="entry name" value="Periplasmic binding protein-like II"/>
    <property type="match status" value="1"/>
</dbReference>
<dbReference type="InterPro" id="IPR036390">
    <property type="entry name" value="WH_DNA-bd_sf"/>
</dbReference>
<evidence type="ECO:0000256" key="2">
    <source>
        <dbReference type="ARBA" id="ARBA00023015"/>
    </source>
</evidence>
<evidence type="ECO:0000259" key="5">
    <source>
        <dbReference type="PROSITE" id="PS50931"/>
    </source>
</evidence>
<protein>
    <submittedName>
        <fullName evidence="6">LysR family transcriptional regulator</fullName>
    </submittedName>
</protein>
<keyword evidence="2" id="KW-0805">Transcription regulation</keyword>
<dbReference type="Pfam" id="PF00126">
    <property type="entry name" value="HTH_1"/>
    <property type="match status" value="1"/>
</dbReference>
<dbReference type="InterPro" id="IPR036388">
    <property type="entry name" value="WH-like_DNA-bd_sf"/>
</dbReference>
<comment type="caution">
    <text evidence="6">The sequence shown here is derived from an EMBL/GenBank/DDBJ whole genome shotgun (WGS) entry which is preliminary data.</text>
</comment>
<dbReference type="Pfam" id="PF03466">
    <property type="entry name" value="LysR_substrate"/>
    <property type="match status" value="1"/>
</dbReference>
<evidence type="ECO:0000313" key="7">
    <source>
        <dbReference type="Proteomes" id="UP000474758"/>
    </source>
</evidence>
<dbReference type="Gene3D" id="1.10.10.10">
    <property type="entry name" value="Winged helix-like DNA-binding domain superfamily/Winged helix DNA-binding domain"/>
    <property type="match status" value="1"/>
</dbReference>
<dbReference type="FunFam" id="1.10.10.10:FF:000001">
    <property type="entry name" value="LysR family transcriptional regulator"/>
    <property type="match status" value="1"/>
</dbReference>
<evidence type="ECO:0000256" key="4">
    <source>
        <dbReference type="ARBA" id="ARBA00023163"/>
    </source>
</evidence>
<evidence type="ECO:0000256" key="3">
    <source>
        <dbReference type="ARBA" id="ARBA00023125"/>
    </source>
</evidence>
<reference evidence="6 7" key="1">
    <citation type="submission" date="2020-02" db="EMBL/GenBank/DDBJ databases">
        <title>Rhodobacter translucens sp. nov., a novel bacterium isolated from activated sludge.</title>
        <authorList>
            <person name="Liu J."/>
        </authorList>
    </citation>
    <scope>NUCLEOTIDE SEQUENCE [LARGE SCALE GENOMIC DNA]</scope>
    <source>
        <strain evidence="6 7">HX-7-19</strain>
    </source>
</reference>
<dbReference type="RefSeq" id="WP_165049104.1">
    <property type="nucleotide sequence ID" value="NZ_JAALFE010000007.1"/>
</dbReference>
<dbReference type="EMBL" id="JAALFE010000007">
    <property type="protein sequence ID" value="NGQ91008.1"/>
    <property type="molecule type" value="Genomic_DNA"/>
</dbReference>
<keyword evidence="3" id="KW-0238">DNA-binding</keyword>
<evidence type="ECO:0000256" key="1">
    <source>
        <dbReference type="ARBA" id="ARBA00009437"/>
    </source>
</evidence>
<dbReference type="PRINTS" id="PR00039">
    <property type="entry name" value="HTHLYSR"/>
</dbReference>
<organism evidence="6 7">
    <name type="scientific">Paragemmobacter kunshanensis</name>
    <dbReference type="NCBI Taxonomy" id="2583234"/>
    <lineage>
        <taxon>Bacteria</taxon>
        <taxon>Pseudomonadati</taxon>
        <taxon>Pseudomonadota</taxon>
        <taxon>Alphaproteobacteria</taxon>
        <taxon>Rhodobacterales</taxon>
        <taxon>Paracoccaceae</taxon>
        <taxon>Paragemmobacter</taxon>
    </lineage>
</organism>
<accession>A0A6M1TS12</accession>
<dbReference type="PANTHER" id="PTHR30126">
    <property type="entry name" value="HTH-TYPE TRANSCRIPTIONAL REGULATOR"/>
    <property type="match status" value="1"/>
</dbReference>
<comment type="similarity">
    <text evidence="1">Belongs to the LysR transcriptional regulatory family.</text>
</comment>
<gene>
    <name evidence="6" type="ORF">G5V65_08870</name>
</gene>
<dbReference type="Proteomes" id="UP000474758">
    <property type="component" value="Unassembled WGS sequence"/>
</dbReference>
<dbReference type="PROSITE" id="PS50931">
    <property type="entry name" value="HTH_LYSR"/>
    <property type="match status" value="1"/>
</dbReference>
<dbReference type="SUPFAM" id="SSF46785">
    <property type="entry name" value="Winged helix' DNA-binding domain"/>
    <property type="match status" value="1"/>
</dbReference>
<dbReference type="PANTHER" id="PTHR30126:SF21">
    <property type="entry name" value="TRANSCRIPTIONAL REGULATOR-RELATED"/>
    <property type="match status" value="1"/>
</dbReference>
<dbReference type="InterPro" id="IPR000847">
    <property type="entry name" value="LysR_HTH_N"/>
</dbReference>
<dbReference type="AlphaFoldDB" id="A0A6M1TS12"/>
<keyword evidence="4" id="KW-0804">Transcription</keyword>
<evidence type="ECO:0000313" key="6">
    <source>
        <dbReference type="EMBL" id="NGQ91008.1"/>
    </source>
</evidence>
<sequence length="293" mass="32505">MDLQLLRSFLEVIDTGSFAAAADRLHVTQSAVSLRIGRLEQQLGRPLFQRGKTGVTPTHAGREFRRHAASILRSWEQARMQVGGAETPATSLAIGAEIALWSRLGFRWLDGLLEEEPRIALRSEVDGPDALMRRLAEGTLQVALTYSPAVRAGLDCDLLMEDELILVSPWEDAQLSDLRGRYVLADWGQDFLRFHETALPDLPLPDLQMALGTLILRYIATRPLAAYVPARAVRGYVEAGQLFPVEDAPSFAQDIWAVWRNDVDSQLRDLARGRLQAAISQVQAEVADLIGEE</sequence>
<proteinExistence type="inferred from homology"/>
<feature type="domain" description="HTH lysR-type" evidence="5">
    <location>
        <begin position="1"/>
        <end position="58"/>
    </location>
</feature>
<name>A0A6M1TS12_9RHOB</name>
<dbReference type="GO" id="GO:0003700">
    <property type="term" value="F:DNA-binding transcription factor activity"/>
    <property type="evidence" value="ECO:0007669"/>
    <property type="project" value="InterPro"/>
</dbReference>
<dbReference type="GO" id="GO:0000976">
    <property type="term" value="F:transcription cis-regulatory region binding"/>
    <property type="evidence" value="ECO:0007669"/>
    <property type="project" value="TreeGrafter"/>
</dbReference>
<keyword evidence="7" id="KW-1185">Reference proteome</keyword>
<dbReference type="InterPro" id="IPR005119">
    <property type="entry name" value="LysR_subst-bd"/>
</dbReference>
<dbReference type="Gene3D" id="3.40.190.10">
    <property type="entry name" value="Periplasmic binding protein-like II"/>
    <property type="match status" value="2"/>
</dbReference>